<evidence type="ECO:0000313" key="3">
    <source>
        <dbReference type="Proteomes" id="UP001203338"/>
    </source>
</evidence>
<organism evidence="2 3">
    <name type="scientific">Parendozoicomonas callyspongiae</name>
    <dbReference type="NCBI Taxonomy" id="2942213"/>
    <lineage>
        <taxon>Bacteria</taxon>
        <taxon>Pseudomonadati</taxon>
        <taxon>Pseudomonadota</taxon>
        <taxon>Gammaproteobacteria</taxon>
        <taxon>Oceanospirillales</taxon>
        <taxon>Endozoicomonadaceae</taxon>
        <taxon>Parendozoicomonas</taxon>
    </lineage>
</organism>
<evidence type="ECO:0000256" key="1">
    <source>
        <dbReference type="SAM" id="SignalP"/>
    </source>
</evidence>
<reference evidence="2 3" key="1">
    <citation type="submission" date="2022-05" db="EMBL/GenBank/DDBJ databases">
        <authorList>
            <person name="Park J.-S."/>
        </authorList>
    </citation>
    <scope>NUCLEOTIDE SEQUENCE [LARGE SCALE GENOMIC DNA]</scope>
    <source>
        <strain evidence="2 3">2012CJ34-2</strain>
    </source>
</reference>
<dbReference type="Proteomes" id="UP001203338">
    <property type="component" value="Unassembled WGS sequence"/>
</dbReference>
<sequence length="690" mass="74492">MNLKGFSVSSPLRIAPARAGFALSGMMALAIAPAHAIEFELMDGDVMGSLDTTLSYGAMWRVQGQDHSNDGINGNDGNRNYDTGLVSQVYKITSDLEMNWDSFGLFVRGTAFYDAEMKGSTDYGKSFWQATQPSQAQGEGKQPNRFTKKAREISGKSAEILDAYIYGSWDINETPIDARFGKQVLSWGEGIFYRNGINTTNPIDAAKFRLPGSELKEALIPVETFSLSVGLTDNLSADVFYQWNFRKTEIDPVGTFFAETDLFAKGGNTAYNETPASLFALKSLMTAPVGAGPGGSGVGIVQQYFEADAFKVASIGKDFNADDDGQFGLSFRYIAEELNDTEFGFYFVNYHNKEPVIYAGIDNDYYGFTGQGKNGSTTLANVFQTVAVGVNAGNGGSTTYTATDVQTAIGKAAAGVSLTADEQSMVSGAGGITAVDLGNSLTGNRKYLEDIRVYGFSFSTTYGNTSYAGEISYRPNMPITISATDDLIGDALGQAINLSLGQNATVAGQGVNYASMRTLNNYERVESWNLSLSAIHNFGPVISFDSLFGIVEVSSEHIAGSSLKYTAHDGQVRKYAGRGDCEYASFAEGECNEGDQISKNAWGYTAVLAGTWNDVYAGVTLNPYLRWSQDVNGNSHRTGNFLEGANSMTVGMTAQYLDIEAEVQYTEFTGPSTYSQRDRDNIAVGLKYSF</sequence>
<dbReference type="RefSeq" id="WP_249701775.1">
    <property type="nucleotide sequence ID" value="NZ_JAMFLX010000045.1"/>
</dbReference>
<name>A0ABT0PL71_9GAMM</name>
<feature type="signal peptide" evidence="1">
    <location>
        <begin position="1"/>
        <end position="36"/>
    </location>
</feature>
<accession>A0ABT0PL71</accession>
<feature type="chain" id="PRO_5045130553" evidence="1">
    <location>
        <begin position="37"/>
        <end position="690"/>
    </location>
</feature>
<proteinExistence type="predicted"/>
<gene>
    <name evidence="2" type="ORF">M3P05_19405</name>
</gene>
<protein>
    <submittedName>
        <fullName evidence="2">DUF1302 domain-containing protein</fullName>
    </submittedName>
</protein>
<evidence type="ECO:0000313" key="2">
    <source>
        <dbReference type="EMBL" id="MCL6272093.1"/>
    </source>
</evidence>
<dbReference type="InterPro" id="IPR010727">
    <property type="entry name" value="DUF1302"/>
</dbReference>
<keyword evidence="1" id="KW-0732">Signal</keyword>
<dbReference type="Pfam" id="PF06980">
    <property type="entry name" value="DUF1302"/>
    <property type="match status" value="1"/>
</dbReference>
<keyword evidence="3" id="KW-1185">Reference proteome</keyword>
<dbReference type="EMBL" id="JAMFLX010000045">
    <property type="protein sequence ID" value="MCL6272093.1"/>
    <property type="molecule type" value="Genomic_DNA"/>
</dbReference>
<comment type="caution">
    <text evidence="2">The sequence shown here is derived from an EMBL/GenBank/DDBJ whole genome shotgun (WGS) entry which is preliminary data.</text>
</comment>